<dbReference type="GO" id="GO:0046872">
    <property type="term" value="F:metal ion binding"/>
    <property type="evidence" value="ECO:0007669"/>
    <property type="project" value="UniProtKB-KW"/>
</dbReference>
<gene>
    <name evidence="10" type="ORF">EAS64_23805</name>
</gene>
<proteinExistence type="predicted"/>
<accession>A0A6P2BWI8</accession>
<dbReference type="PANTHER" id="PTHR14218">
    <property type="entry name" value="PROTEASE S8 TRIPEPTIDYL PEPTIDASE I CLN2"/>
    <property type="match status" value="1"/>
</dbReference>
<dbReference type="InterPro" id="IPR000209">
    <property type="entry name" value="Peptidase_S8/S53_dom"/>
</dbReference>
<comment type="cofactor">
    <cofactor evidence="1">
        <name>Ca(2+)</name>
        <dbReference type="ChEBI" id="CHEBI:29108"/>
    </cofactor>
</comment>
<evidence type="ECO:0000256" key="2">
    <source>
        <dbReference type="ARBA" id="ARBA00022670"/>
    </source>
</evidence>
<dbReference type="PANTHER" id="PTHR14218:SF15">
    <property type="entry name" value="TRIPEPTIDYL-PEPTIDASE 1"/>
    <property type="match status" value="1"/>
</dbReference>
<keyword evidence="4" id="KW-0378">Hydrolase</keyword>
<dbReference type="GO" id="GO:0006508">
    <property type="term" value="P:proteolysis"/>
    <property type="evidence" value="ECO:0007669"/>
    <property type="project" value="UniProtKB-KW"/>
</dbReference>
<sequence>MHRGKYRLTAAAAAVAIAAGAFAAVAIPSSAGAADASVALAGSAATPLPAGAVRLGALAPTTGLTFDVTLKLGNEAGLDALVAGLANPKSPYFGRFVGNDQFGPEFGLSPAAIARVSSTLASMGLHPGSVDPDRLYIPVTGTAAAVERAFGVRLVSYRLPGGRVAYANSAAPKIPASIAPAIDGVLGLDTVYQPHALSHQVSATSTPKRSGPVAVSPAVSAAHGPTACNSATDQAIAMHGFTANQLAAHYEMTSLYKVSDFGLGLSVAVAELEPNLGTDIKGYEKCYGISTKVVNTKVGKSVGTGAGGGEAALDIENIAGIAPGVTIDDYQDGQPGITPLYDIAAKVAALDRDQVFSISYGLCEIESGTALLSAYQTVFKTLNAKGITTVAASGDSGSTGCFAGSSKSAALSPTAPASATNVFSVGGTTMTSAGVLSNEVAWNGSGNANPGATGGGVSTLLCMPSYQDLHQQDSSIGQITGLISKNSVAAASCKSGSDRNGYRRQVPDISANAGGSSPYVVFYKNKWTGFYGTSAATSLVAAEAALIDASPFCSALGWNAGPHVMLPQALYLEVAVNNALVYLETPPTLLHDITKGNNDDTASGYTGGLYPATTGYDEATGLGTPLLTAKDLPYFDPGMAADMCHYYARGGLGRVSTHGVSPSSVKASTAVAATVTGTGFVAIPNANLAEILTISKKPAIVGVAWATCASHTSCKVKLPKLKAGKYHLEMLVADYLPCTDGCKGYVTLTVHK</sequence>
<keyword evidence="2" id="KW-0645">Protease</keyword>
<dbReference type="AlphaFoldDB" id="A0A6P2BWI8"/>
<dbReference type="PROSITE" id="PS51695">
    <property type="entry name" value="SEDOLISIN"/>
    <property type="match status" value="1"/>
</dbReference>
<keyword evidence="8" id="KW-0732">Signal</keyword>
<evidence type="ECO:0000313" key="10">
    <source>
        <dbReference type="EMBL" id="TVZ03424.1"/>
    </source>
</evidence>
<dbReference type="Gene3D" id="3.40.50.200">
    <property type="entry name" value="Peptidase S8/S53 domain"/>
    <property type="match status" value="1"/>
</dbReference>
<keyword evidence="3" id="KW-0479">Metal-binding</keyword>
<feature type="domain" description="Peptidase S53" evidence="9">
    <location>
        <begin position="240"/>
        <end position="637"/>
    </location>
</feature>
<dbReference type="InterPro" id="IPR015366">
    <property type="entry name" value="S53_propep"/>
</dbReference>
<dbReference type="SMART" id="SM00944">
    <property type="entry name" value="Pro-kuma_activ"/>
    <property type="match status" value="1"/>
</dbReference>
<evidence type="ECO:0000259" key="9">
    <source>
        <dbReference type="PROSITE" id="PS51695"/>
    </source>
</evidence>
<evidence type="ECO:0000256" key="4">
    <source>
        <dbReference type="ARBA" id="ARBA00022801"/>
    </source>
</evidence>
<feature type="chain" id="PRO_5038598558" description="Peptidase S53 domain-containing protein" evidence="8">
    <location>
        <begin position="24"/>
        <end position="752"/>
    </location>
</feature>
<dbReference type="GO" id="GO:0004252">
    <property type="term" value="F:serine-type endopeptidase activity"/>
    <property type="evidence" value="ECO:0007669"/>
    <property type="project" value="InterPro"/>
</dbReference>
<evidence type="ECO:0000313" key="11">
    <source>
        <dbReference type="Proteomes" id="UP000460272"/>
    </source>
</evidence>
<name>A0A6P2BWI8_9ACTN</name>
<evidence type="ECO:0000256" key="3">
    <source>
        <dbReference type="ARBA" id="ARBA00022723"/>
    </source>
</evidence>
<keyword evidence="5" id="KW-0720">Serine protease</keyword>
<dbReference type="SUPFAM" id="SSF52743">
    <property type="entry name" value="Subtilisin-like"/>
    <property type="match status" value="1"/>
</dbReference>
<dbReference type="OrthoDB" id="3480681at2"/>
<comment type="caution">
    <text evidence="10">The sequence shown here is derived from an EMBL/GenBank/DDBJ whole genome shotgun (WGS) entry which is preliminary data.</text>
</comment>
<evidence type="ECO:0000256" key="1">
    <source>
        <dbReference type="ARBA" id="ARBA00001913"/>
    </source>
</evidence>
<dbReference type="RefSeq" id="WP_145856177.1">
    <property type="nucleotide sequence ID" value="NZ_RPFW01000004.1"/>
</dbReference>
<dbReference type="GO" id="GO:0008240">
    <property type="term" value="F:tripeptidyl-peptidase activity"/>
    <property type="evidence" value="ECO:0007669"/>
    <property type="project" value="TreeGrafter"/>
</dbReference>
<reference evidence="10 11" key="1">
    <citation type="submission" date="2018-11" db="EMBL/GenBank/DDBJ databases">
        <title>Trebonia kvetii gen.nov., sp.nov., a novel acidophilic actinobacterium, and proposal of the new actinobacterial family Treboniaceae fam. nov.</title>
        <authorList>
            <person name="Rapoport D."/>
            <person name="Sagova-Mareckova M."/>
            <person name="Sedlacek I."/>
            <person name="Provaznik J."/>
            <person name="Kralova S."/>
            <person name="Pavlinic D."/>
            <person name="Benes V."/>
            <person name="Kopecky J."/>
        </authorList>
    </citation>
    <scope>NUCLEOTIDE SEQUENCE [LARGE SCALE GENOMIC DNA]</scope>
    <source>
        <strain evidence="10 11">15Tr583</strain>
    </source>
</reference>
<evidence type="ECO:0000256" key="6">
    <source>
        <dbReference type="ARBA" id="ARBA00022837"/>
    </source>
</evidence>
<dbReference type="SUPFAM" id="SSF54897">
    <property type="entry name" value="Protease propeptides/inhibitors"/>
    <property type="match status" value="1"/>
</dbReference>
<evidence type="ECO:0000256" key="8">
    <source>
        <dbReference type="SAM" id="SignalP"/>
    </source>
</evidence>
<keyword evidence="11" id="KW-1185">Reference proteome</keyword>
<dbReference type="Proteomes" id="UP000460272">
    <property type="component" value="Unassembled WGS sequence"/>
</dbReference>
<dbReference type="InterPro" id="IPR036852">
    <property type="entry name" value="Peptidase_S8/S53_dom_sf"/>
</dbReference>
<evidence type="ECO:0000256" key="7">
    <source>
        <dbReference type="ARBA" id="ARBA00023145"/>
    </source>
</evidence>
<dbReference type="Pfam" id="PF09286">
    <property type="entry name" value="Pro-kuma_activ"/>
    <property type="match status" value="1"/>
</dbReference>
<feature type="signal peptide" evidence="8">
    <location>
        <begin position="1"/>
        <end position="23"/>
    </location>
</feature>
<dbReference type="InterPro" id="IPR050819">
    <property type="entry name" value="Tripeptidyl-peptidase_I"/>
</dbReference>
<dbReference type="EMBL" id="RPFW01000004">
    <property type="protein sequence ID" value="TVZ03424.1"/>
    <property type="molecule type" value="Genomic_DNA"/>
</dbReference>
<dbReference type="CDD" id="cd04056">
    <property type="entry name" value="Peptidases_S53"/>
    <property type="match status" value="1"/>
</dbReference>
<keyword evidence="6" id="KW-0106">Calcium</keyword>
<protein>
    <recommendedName>
        <fullName evidence="9">Peptidase S53 domain-containing protein</fullName>
    </recommendedName>
</protein>
<organism evidence="10 11">
    <name type="scientific">Trebonia kvetii</name>
    <dbReference type="NCBI Taxonomy" id="2480626"/>
    <lineage>
        <taxon>Bacteria</taxon>
        <taxon>Bacillati</taxon>
        <taxon>Actinomycetota</taxon>
        <taxon>Actinomycetes</taxon>
        <taxon>Streptosporangiales</taxon>
        <taxon>Treboniaceae</taxon>
        <taxon>Trebonia</taxon>
    </lineage>
</organism>
<evidence type="ECO:0000256" key="5">
    <source>
        <dbReference type="ARBA" id="ARBA00022825"/>
    </source>
</evidence>
<dbReference type="CDD" id="cd11377">
    <property type="entry name" value="Pro-peptidase_S53"/>
    <property type="match status" value="1"/>
</dbReference>
<dbReference type="InterPro" id="IPR030400">
    <property type="entry name" value="Sedolisin_dom"/>
</dbReference>
<dbReference type="Pfam" id="PF00082">
    <property type="entry name" value="Peptidase_S8"/>
    <property type="match status" value="1"/>
</dbReference>
<keyword evidence="7" id="KW-0865">Zymogen</keyword>